<dbReference type="AlphaFoldDB" id="A2C7H1"/>
<name>A2C7H1_PROM3</name>
<accession>A2C7H1</accession>
<evidence type="ECO:0000313" key="2">
    <source>
        <dbReference type="Proteomes" id="UP000002274"/>
    </source>
</evidence>
<dbReference type="HOGENOM" id="CLU_3331575_0_0_3"/>
<proteinExistence type="predicted"/>
<reference evidence="1 2" key="1">
    <citation type="journal article" date="2007" name="PLoS Genet.">
        <title>Patterns and implications of gene gain and loss in the evolution of Prochlorococcus.</title>
        <authorList>
            <person name="Kettler G.C."/>
            <person name="Martiny A.C."/>
            <person name="Huang K."/>
            <person name="Zucker J."/>
            <person name="Coleman M.L."/>
            <person name="Rodrigue S."/>
            <person name="Chen F."/>
            <person name="Lapidus A."/>
            <person name="Ferriera S."/>
            <person name="Johnson J."/>
            <person name="Steglich C."/>
            <person name="Church G.M."/>
            <person name="Richardson P."/>
            <person name="Chisholm S.W."/>
        </authorList>
    </citation>
    <scope>NUCLEOTIDE SEQUENCE [LARGE SCALE GENOMIC DNA]</scope>
    <source>
        <strain evidence="1 2">MIT 9303</strain>
    </source>
</reference>
<sequence length="38" mass="4342">MEADLCRLCDQESINLCPACRQLAGVCLVILLRMDRFE</sequence>
<organism evidence="1 2">
    <name type="scientific">Prochlorococcus marinus (strain MIT 9303)</name>
    <dbReference type="NCBI Taxonomy" id="59922"/>
    <lineage>
        <taxon>Bacteria</taxon>
        <taxon>Bacillati</taxon>
        <taxon>Cyanobacteriota</taxon>
        <taxon>Cyanophyceae</taxon>
        <taxon>Synechococcales</taxon>
        <taxon>Prochlorococcaceae</taxon>
        <taxon>Prochlorococcus</taxon>
    </lineage>
</organism>
<protein>
    <submittedName>
        <fullName evidence="1">Uncharacterized protein</fullName>
    </submittedName>
</protein>
<gene>
    <name evidence="1" type="ordered locus">P9303_06801</name>
</gene>
<dbReference type="KEGG" id="pmf:P9303_06801"/>
<evidence type="ECO:0000313" key="1">
    <source>
        <dbReference type="EMBL" id="ABM77431.1"/>
    </source>
</evidence>
<dbReference type="EMBL" id="CP000554">
    <property type="protein sequence ID" value="ABM77431.1"/>
    <property type="molecule type" value="Genomic_DNA"/>
</dbReference>
<dbReference type="Proteomes" id="UP000002274">
    <property type="component" value="Chromosome"/>
</dbReference>